<accession>A0A6P1BSK0</accession>
<reference evidence="1 2" key="1">
    <citation type="journal article" date="2020" name="Arch. Microbiol.">
        <title>Bradyrhizobium uaiense sp. nov., a new highly efficient cowpea symbiont.</title>
        <authorList>
            <person name="Cabral Michel D."/>
            <person name="Azarias Guimaraes A."/>
            <person name="Martins da Costa E."/>
            <person name="Soares de Carvalho T."/>
            <person name="Balsanelli E."/>
            <person name="Willems A."/>
            <person name="Maltempi de Souza E."/>
            <person name="de Souza Moreira F.M."/>
        </authorList>
    </citation>
    <scope>NUCLEOTIDE SEQUENCE [LARGE SCALE GENOMIC DNA]</scope>
    <source>
        <strain evidence="1 2">UFLA 03-164</strain>
    </source>
</reference>
<comment type="caution">
    <text evidence="1">The sequence shown here is derived from an EMBL/GenBank/DDBJ whole genome shotgun (WGS) entry which is preliminary data.</text>
</comment>
<dbReference type="Proteomes" id="UP000468531">
    <property type="component" value="Unassembled WGS sequence"/>
</dbReference>
<proteinExistence type="predicted"/>
<dbReference type="AlphaFoldDB" id="A0A6P1BSK0"/>
<gene>
    <name evidence="1" type="ORF">FNJ47_36445</name>
</gene>
<keyword evidence="2" id="KW-1185">Reference proteome</keyword>
<dbReference type="RefSeq" id="WP_163160675.1">
    <property type="nucleotide sequence ID" value="NZ_VKHP01000219.1"/>
</dbReference>
<protein>
    <submittedName>
        <fullName evidence="1">Uncharacterized protein</fullName>
    </submittedName>
</protein>
<dbReference type="EMBL" id="VKHP01000219">
    <property type="protein sequence ID" value="NEV01140.1"/>
    <property type="molecule type" value="Genomic_DNA"/>
</dbReference>
<evidence type="ECO:0000313" key="2">
    <source>
        <dbReference type="Proteomes" id="UP000468531"/>
    </source>
</evidence>
<organism evidence="1 2">
    <name type="scientific">Bradyrhizobium uaiense</name>
    <dbReference type="NCBI Taxonomy" id="2594946"/>
    <lineage>
        <taxon>Bacteria</taxon>
        <taxon>Pseudomonadati</taxon>
        <taxon>Pseudomonadota</taxon>
        <taxon>Alphaproteobacteria</taxon>
        <taxon>Hyphomicrobiales</taxon>
        <taxon>Nitrobacteraceae</taxon>
        <taxon>Bradyrhizobium</taxon>
    </lineage>
</organism>
<name>A0A6P1BSK0_9BRAD</name>
<evidence type="ECO:0000313" key="1">
    <source>
        <dbReference type="EMBL" id="NEV01140.1"/>
    </source>
</evidence>
<sequence length="180" mass="20690">MLIGDLDMSVSEEWLKGLIETELATIDHKATVTFIRQRLVEPHVVMRDWDYGSPGQQYPCWTTFEDPNWDLALAYCNEGHGPRRPWGMVSMSEGGQPASMGMDTSWHPGFVAAFLDSGVASELPIWRVYRQNDDRTFTPMTAVGEWKTAWESRDHLAEHPKDTRYYVLDSLRDPNQWLSP</sequence>